<accession>A0ABZ1E5L7</accession>
<dbReference type="RefSeq" id="WP_406721741.1">
    <property type="nucleotide sequence ID" value="NZ_CP135447.1"/>
</dbReference>
<keyword evidence="2" id="KW-1185">Reference proteome</keyword>
<protein>
    <submittedName>
        <fullName evidence="1">Uncharacterized protein</fullName>
    </submittedName>
</protein>
<evidence type="ECO:0000313" key="1">
    <source>
        <dbReference type="EMBL" id="WRY35983.1"/>
    </source>
</evidence>
<sequence length="555" mass="60233">MINDLSVATSASFYSIRKKLSDKSVEDLFVTLRAIHGAKGNNEFKHTRKQHNGVRWSALCFKYESSPSFLEDTTAIRESLCGFLLLIEYQGHAAVLSSRLSLPSSFKTNHFSAIATTRVEGAIAGADAIFQRMTMRNMSISPHAMRSKTLEAQNLANVVGPAGSRRYAPRTYSVVANGTLSTATPSTGRIGIRSARADLPGAVTFAKSVIDALLEDNADVSPFIRSFARPVSLKEALVASTPQTMAIDTNKLRDAMGSDEPDIRLIRLQGDTAVELSAGELTELMEQLDRPLNIEGDERVRTVRDPATGEQAASISLNKNRIALRSLSVLPASDIYVERASENPNEEGDRQKLRELLDEIDALIVLFDDVRLAYIDGQVFRDETLLDGGESFLRHFTASVSLAAVTSEKGAFTAAHTAFDATSSFGAIVDHIAEADPILLCDDLGDEWADFIGITESAGLTQISFYHAKHGELSLGASSFHVSVGQAIKNLGNMTFPEERLAGKLELWGSAYNAPGQKTQIQRTIRSNVADLAVALGCIDPLKSCSCYNGERSHE</sequence>
<dbReference type="EMBL" id="CP135447">
    <property type="protein sequence ID" value="WRY35983.1"/>
    <property type="molecule type" value="Genomic_DNA"/>
</dbReference>
<keyword evidence="1" id="KW-0614">Plasmid</keyword>
<evidence type="ECO:0000313" key="2">
    <source>
        <dbReference type="Proteomes" id="UP001623290"/>
    </source>
</evidence>
<organism evidence="1 2">
    <name type="scientific">Thioclava litoralis</name>
    <dbReference type="NCBI Taxonomy" id="3076557"/>
    <lineage>
        <taxon>Bacteria</taxon>
        <taxon>Pseudomonadati</taxon>
        <taxon>Pseudomonadota</taxon>
        <taxon>Alphaproteobacteria</taxon>
        <taxon>Rhodobacterales</taxon>
        <taxon>Paracoccaceae</taxon>
        <taxon>Thioclava</taxon>
    </lineage>
</organism>
<geneLocation type="plasmid" evidence="1 2">
    <name>unnamed4</name>
</geneLocation>
<reference evidence="1 2" key="1">
    <citation type="submission" date="2023-09" db="EMBL/GenBank/DDBJ databases">
        <title>Thioclava shenzhenensis sp. nov., a multidrug resistant bacteria-antagonizing species isolated from coastal seawater.</title>
        <authorList>
            <person name="Long M."/>
        </authorList>
    </citation>
    <scope>NUCLEOTIDE SEQUENCE [LARGE SCALE GENOMIC DNA]</scope>
    <source>
        <strain evidence="1 2">FTW29</strain>
        <plasmid evidence="1 2">unnamed4</plasmid>
    </source>
</reference>
<name>A0ABZ1E5L7_9RHOB</name>
<proteinExistence type="predicted"/>
<gene>
    <name evidence="1" type="ORF">RPE78_18510</name>
</gene>
<dbReference type="Proteomes" id="UP001623290">
    <property type="component" value="Plasmid unnamed4"/>
</dbReference>